<evidence type="ECO:0000313" key="1">
    <source>
        <dbReference type="EMBL" id="PKG29713.1"/>
    </source>
</evidence>
<dbReference type="InterPro" id="IPR006748">
    <property type="entry name" value="NH2Glyco/OHUrea_AB-resist_kin"/>
</dbReference>
<protein>
    <recommendedName>
        <fullName evidence="3">Kinase</fullName>
    </recommendedName>
</protein>
<accession>A0A2N0ZJQ1</accession>
<dbReference type="InterPro" id="IPR011009">
    <property type="entry name" value="Kinase-like_dom_sf"/>
</dbReference>
<dbReference type="RefSeq" id="WP_066192854.1">
    <property type="nucleotide sequence ID" value="NZ_JARMMB010000020.1"/>
</dbReference>
<evidence type="ECO:0000313" key="2">
    <source>
        <dbReference type="Proteomes" id="UP000233343"/>
    </source>
</evidence>
<sequence length="302" mass="34828">MNQLPSSFITTIKGVYGIKGEEWLKQLPRLLEYCEDRWSLKIGDPYQLSYSYVASATNNKAEEYVLKLRVPDKDCKDEEAFLKSPNEEIVRMIDSDIEKGIILLEKLSPGHTLKIVESETEAVHIAANALKSLWKPASEAHEFQHIQDIAKGLKGIRKKYNGETGPLDATLVEKAELWFPELIATMKNEVLLHGDFHHENILLHGQEWKIIDPKGLIGEAEYDVTNFLRNHLVHYPNQKEVLLKRIDAFVEVLNLNRERLLKWGLCQVVLSAWWFLEDNLDGWEEVMSIAKYYLEIIEETAS</sequence>
<comment type="caution">
    <text evidence="1">The sequence shown here is derived from an EMBL/GenBank/DDBJ whole genome shotgun (WGS) entry which is preliminary data.</text>
</comment>
<dbReference type="GO" id="GO:0016773">
    <property type="term" value="F:phosphotransferase activity, alcohol group as acceptor"/>
    <property type="evidence" value="ECO:0007669"/>
    <property type="project" value="InterPro"/>
</dbReference>
<gene>
    <name evidence="1" type="ORF">CWS20_07545</name>
</gene>
<reference evidence="1 2" key="1">
    <citation type="journal article" date="2010" name="Int. J. Syst. Evol. Microbiol.">
        <title>Bacillus horneckiae sp. nov., isolated from a spacecraft-assembly clean room.</title>
        <authorList>
            <person name="Vaishampayan P."/>
            <person name="Probst A."/>
            <person name="Krishnamurthi S."/>
            <person name="Ghosh S."/>
            <person name="Osman S."/>
            <person name="McDowall A."/>
            <person name="Ruckmani A."/>
            <person name="Mayilraj S."/>
            <person name="Venkateswaran K."/>
        </authorList>
    </citation>
    <scope>NUCLEOTIDE SEQUENCE [LARGE SCALE GENOMIC DNA]</scope>
    <source>
        <strain evidence="2">1PO1SC</strain>
    </source>
</reference>
<dbReference type="EMBL" id="PISD01000013">
    <property type="protein sequence ID" value="PKG29713.1"/>
    <property type="molecule type" value="Genomic_DNA"/>
</dbReference>
<dbReference type="SUPFAM" id="SSF56112">
    <property type="entry name" value="Protein kinase-like (PK-like)"/>
    <property type="match status" value="1"/>
</dbReference>
<dbReference type="GO" id="GO:0019748">
    <property type="term" value="P:secondary metabolic process"/>
    <property type="evidence" value="ECO:0007669"/>
    <property type="project" value="InterPro"/>
</dbReference>
<dbReference type="AlphaFoldDB" id="A0A2N0ZJQ1"/>
<dbReference type="Proteomes" id="UP000233343">
    <property type="component" value="Unassembled WGS sequence"/>
</dbReference>
<name>A0A2N0ZJQ1_9BACI</name>
<keyword evidence="2" id="KW-1185">Reference proteome</keyword>
<proteinExistence type="predicted"/>
<evidence type="ECO:0008006" key="3">
    <source>
        <dbReference type="Google" id="ProtNLM"/>
    </source>
</evidence>
<dbReference type="Gene3D" id="3.90.1200.10">
    <property type="match status" value="1"/>
</dbReference>
<organism evidence="1 2">
    <name type="scientific">Cytobacillus horneckiae</name>
    <dbReference type="NCBI Taxonomy" id="549687"/>
    <lineage>
        <taxon>Bacteria</taxon>
        <taxon>Bacillati</taxon>
        <taxon>Bacillota</taxon>
        <taxon>Bacilli</taxon>
        <taxon>Bacillales</taxon>
        <taxon>Bacillaceae</taxon>
        <taxon>Cytobacillus</taxon>
    </lineage>
</organism>
<dbReference type="Pfam" id="PF04655">
    <property type="entry name" value="APH_6_hur"/>
    <property type="match status" value="1"/>
</dbReference>